<dbReference type="NCBIfam" id="TIGR01313">
    <property type="entry name" value="therm_gnt_kin"/>
    <property type="match status" value="1"/>
</dbReference>
<evidence type="ECO:0000256" key="4">
    <source>
        <dbReference type="ARBA" id="ARBA00022679"/>
    </source>
</evidence>
<evidence type="ECO:0000313" key="11">
    <source>
        <dbReference type="Proteomes" id="UP001597173"/>
    </source>
</evidence>
<gene>
    <name evidence="10" type="ORF">ACFQ33_11470</name>
</gene>
<dbReference type="InterPro" id="IPR006001">
    <property type="entry name" value="Therm_gnt_kin"/>
</dbReference>
<keyword evidence="7 9" id="KW-0067">ATP-binding</keyword>
<dbReference type="InterPro" id="IPR027417">
    <property type="entry name" value="P-loop_NTPase"/>
</dbReference>
<evidence type="ECO:0000256" key="8">
    <source>
        <dbReference type="ARBA" id="ARBA00048090"/>
    </source>
</evidence>
<organism evidence="10 11">
    <name type="scientific">Mycoplana ramosa</name>
    <name type="common">Mycoplana bullata</name>
    <dbReference type="NCBI Taxonomy" id="40837"/>
    <lineage>
        <taxon>Bacteria</taxon>
        <taxon>Pseudomonadati</taxon>
        <taxon>Pseudomonadota</taxon>
        <taxon>Alphaproteobacteria</taxon>
        <taxon>Hyphomicrobiales</taxon>
        <taxon>Rhizobiaceae</taxon>
        <taxon>Mycoplana</taxon>
    </lineage>
</organism>
<reference evidence="11" key="1">
    <citation type="journal article" date="2019" name="Int. J. Syst. Evol. Microbiol.">
        <title>The Global Catalogue of Microorganisms (GCM) 10K type strain sequencing project: providing services to taxonomists for standard genome sequencing and annotation.</title>
        <authorList>
            <consortium name="The Broad Institute Genomics Platform"/>
            <consortium name="The Broad Institute Genome Sequencing Center for Infectious Disease"/>
            <person name="Wu L."/>
            <person name="Ma J."/>
        </authorList>
    </citation>
    <scope>NUCLEOTIDE SEQUENCE [LARGE SCALE GENOMIC DNA]</scope>
    <source>
        <strain evidence="11">CCUG 55609</strain>
    </source>
</reference>
<dbReference type="PANTHER" id="PTHR43442:SF3">
    <property type="entry name" value="GLUCONOKINASE-RELATED"/>
    <property type="match status" value="1"/>
</dbReference>
<keyword evidence="6 9" id="KW-0418">Kinase</keyword>
<accession>A0ABW3YX36</accession>
<dbReference type="SUPFAM" id="SSF52540">
    <property type="entry name" value="P-loop containing nucleoside triphosphate hydrolases"/>
    <property type="match status" value="1"/>
</dbReference>
<keyword evidence="5 9" id="KW-0547">Nucleotide-binding</keyword>
<dbReference type="Gene3D" id="3.40.50.300">
    <property type="entry name" value="P-loop containing nucleotide triphosphate hydrolases"/>
    <property type="match status" value="1"/>
</dbReference>
<dbReference type="EMBL" id="JBHTNF010000005">
    <property type="protein sequence ID" value="MFD1328511.1"/>
    <property type="molecule type" value="Genomic_DNA"/>
</dbReference>
<evidence type="ECO:0000313" key="10">
    <source>
        <dbReference type="EMBL" id="MFD1328511.1"/>
    </source>
</evidence>
<evidence type="ECO:0000256" key="6">
    <source>
        <dbReference type="ARBA" id="ARBA00022777"/>
    </source>
</evidence>
<dbReference type="PANTHER" id="PTHR43442">
    <property type="entry name" value="GLUCONOKINASE-RELATED"/>
    <property type="match status" value="1"/>
</dbReference>
<comment type="caution">
    <text evidence="10">The sequence shown here is derived from an EMBL/GenBank/DDBJ whole genome shotgun (WGS) entry which is preliminary data.</text>
</comment>
<keyword evidence="4 9" id="KW-0808">Transferase</keyword>
<keyword evidence="11" id="KW-1185">Reference proteome</keyword>
<evidence type="ECO:0000256" key="5">
    <source>
        <dbReference type="ARBA" id="ARBA00022741"/>
    </source>
</evidence>
<sequence length="185" mass="19884">MTAGTRHPGDEAARPRRLIVVMGVSGSGKTSIARALADRLSLRFLEGDQLHPAANVEKMSRGIPLTDADRWPWLARIGDDLHAAAAAGEGIVVSCSALKRAYRDRLRAAAGGDLNFVFLDGSRDVLLARLQARRNHFMPADLLDSQLATLEDPKGECGVVSVDIDAPVEVVVDNSLKKLSAVWHA</sequence>
<evidence type="ECO:0000256" key="2">
    <source>
        <dbReference type="ARBA" id="ARBA00008420"/>
    </source>
</evidence>
<evidence type="ECO:0000256" key="3">
    <source>
        <dbReference type="ARBA" id="ARBA00012054"/>
    </source>
</evidence>
<dbReference type="RefSeq" id="WP_377174677.1">
    <property type="nucleotide sequence ID" value="NZ_JBHTNF010000005.1"/>
</dbReference>
<comment type="catalytic activity">
    <reaction evidence="8 9">
        <text>D-gluconate + ATP = 6-phospho-D-gluconate + ADP + H(+)</text>
        <dbReference type="Rhea" id="RHEA:19433"/>
        <dbReference type="ChEBI" id="CHEBI:15378"/>
        <dbReference type="ChEBI" id="CHEBI:18391"/>
        <dbReference type="ChEBI" id="CHEBI:30616"/>
        <dbReference type="ChEBI" id="CHEBI:58759"/>
        <dbReference type="ChEBI" id="CHEBI:456216"/>
        <dbReference type="EC" id="2.7.1.12"/>
    </reaction>
</comment>
<comment type="pathway">
    <text evidence="1">Carbohydrate acid metabolism.</text>
</comment>
<evidence type="ECO:0000256" key="7">
    <source>
        <dbReference type="ARBA" id="ARBA00022840"/>
    </source>
</evidence>
<dbReference type="Pfam" id="PF13671">
    <property type="entry name" value="AAA_33"/>
    <property type="match status" value="1"/>
</dbReference>
<dbReference type="EC" id="2.7.1.12" evidence="3 9"/>
<evidence type="ECO:0000256" key="9">
    <source>
        <dbReference type="RuleBase" id="RU363066"/>
    </source>
</evidence>
<protein>
    <recommendedName>
        <fullName evidence="3 9">Gluconokinase</fullName>
        <ecNumber evidence="3 9">2.7.1.12</ecNumber>
    </recommendedName>
</protein>
<proteinExistence type="inferred from homology"/>
<name>A0ABW3YX36_MYCRA</name>
<evidence type="ECO:0000256" key="1">
    <source>
        <dbReference type="ARBA" id="ARBA00004761"/>
    </source>
</evidence>
<dbReference type="Proteomes" id="UP001597173">
    <property type="component" value="Unassembled WGS sequence"/>
</dbReference>
<comment type="similarity">
    <text evidence="2 9">Belongs to the gluconokinase GntK/GntV family.</text>
</comment>
<dbReference type="CDD" id="cd02021">
    <property type="entry name" value="GntK"/>
    <property type="match status" value="1"/>
</dbReference>